<evidence type="ECO:0000256" key="1">
    <source>
        <dbReference type="ARBA" id="ARBA00022737"/>
    </source>
</evidence>
<dbReference type="Gene3D" id="1.25.10.10">
    <property type="entry name" value="Leucine-rich Repeat Variant"/>
    <property type="match status" value="1"/>
</dbReference>
<dbReference type="SMART" id="SM00025">
    <property type="entry name" value="Pumilio"/>
    <property type="match status" value="6"/>
</dbReference>
<dbReference type="PROSITE" id="PS50302">
    <property type="entry name" value="PUM"/>
    <property type="match status" value="2"/>
</dbReference>
<keyword evidence="3" id="KW-0694">RNA-binding</keyword>
<evidence type="ECO:0000256" key="4">
    <source>
        <dbReference type="PROSITE-ProRule" id="PRU00317"/>
    </source>
</evidence>
<protein>
    <recommendedName>
        <fullName evidence="5">PUM-HD domain-containing protein</fullName>
    </recommendedName>
</protein>
<dbReference type="SUPFAM" id="SSF48371">
    <property type="entry name" value="ARM repeat"/>
    <property type="match status" value="1"/>
</dbReference>
<comment type="caution">
    <text evidence="6">The sequence shown here is derived from an EMBL/GenBank/DDBJ whole genome shotgun (WGS) entry which is preliminary data.</text>
</comment>
<gene>
    <name evidence="6" type="ORF">L1049_009495</name>
</gene>
<name>A0AAP0N5S4_LIQFO</name>
<accession>A0AAP0N5S4</accession>
<dbReference type="InterPro" id="IPR011989">
    <property type="entry name" value="ARM-like"/>
</dbReference>
<evidence type="ECO:0000313" key="6">
    <source>
        <dbReference type="EMBL" id="KAK9267077.1"/>
    </source>
</evidence>
<evidence type="ECO:0000313" key="7">
    <source>
        <dbReference type="Proteomes" id="UP001415857"/>
    </source>
</evidence>
<reference evidence="6 7" key="1">
    <citation type="journal article" date="2024" name="Plant J.">
        <title>Genome sequences and population genomics reveal climatic adaptation and genomic divergence between two closely related sweetgum species.</title>
        <authorList>
            <person name="Xu W.Q."/>
            <person name="Ren C.Q."/>
            <person name="Zhang X.Y."/>
            <person name="Comes H.P."/>
            <person name="Liu X.H."/>
            <person name="Li Y.G."/>
            <person name="Kettle C.J."/>
            <person name="Jalonen R."/>
            <person name="Gaisberger H."/>
            <person name="Ma Y.Z."/>
            <person name="Qiu Y.X."/>
        </authorList>
    </citation>
    <scope>NUCLEOTIDE SEQUENCE [LARGE SCALE GENOMIC DNA]</scope>
    <source>
        <strain evidence="6">Hangzhou</strain>
    </source>
</reference>
<evidence type="ECO:0000256" key="2">
    <source>
        <dbReference type="ARBA" id="ARBA00022845"/>
    </source>
</evidence>
<dbReference type="InterPro" id="IPR033133">
    <property type="entry name" value="PUM-HD"/>
</dbReference>
<dbReference type="PROSITE" id="PS50303">
    <property type="entry name" value="PUM_HD"/>
    <property type="match status" value="1"/>
</dbReference>
<organism evidence="6 7">
    <name type="scientific">Liquidambar formosana</name>
    <name type="common">Formosan gum</name>
    <dbReference type="NCBI Taxonomy" id="63359"/>
    <lineage>
        <taxon>Eukaryota</taxon>
        <taxon>Viridiplantae</taxon>
        <taxon>Streptophyta</taxon>
        <taxon>Embryophyta</taxon>
        <taxon>Tracheophyta</taxon>
        <taxon>Spermatophyta</taxon>
        <taxon>Magnoliopsida</taxon>
        <taxon>eudicotyledons</taxon>
        <taxon>Gunneridae</taxon>
        <taxon>Pentapetalae</taxon>
        <taxon>Saxifragales</taxon>
        <taxon>Altingiaceae</taxon>
        <taxon>Liquidambar</taxon>
    </lineage>
</organism>
<dbReference type="AlphaFoldDB" id="A0AAP0N5S4"/>
<evidence type="ECO:0000259" key="5">
    <source>
        <dbReference type="PROSITE" id="PS50303"/>
    </source>
</evidence>
<keyword evidence="1" id="KW-0677">Repeat</keyword>
<dbReference type="InterPro" id="IPR001313">
    <property type="entry name" value="Pumilio_RNA-bd_rpt"/>
</dbReference>
<dbReference type="GO" id="GO:0006417">
    <property type="term" value="P:regulation of translation"/>
    <property type="evidence" value="ECO:0007669"/>
    <property type="project" value="UniProtKB-KW"/>
</dbReference>
<keyword evidence="7" id="KW-1185">Reference proteome</keyword>
<feature type="repeat" description="Pumilio" evidence="4">
    <location>
        <begin position="472"/>
        <end position="511"/>
    </location>
</feature>
<sequence length="553" mass="61319">MAGSSSNSSSPSETPNPWAYSVHPSVDTLLFPLENLCFNDGGVDGNQAGTSMGSNSIASRSSLSPMKTQQLEVANDSQHWTGLDNLSRIPIREAQEEFSRPLNSEDIFGNYNFCNGGKTVVGNLTGETMSVTTSYQAPFMSNLGTQFERSPFLDNPASPLRDYILQSKPKLYSAIGSQNPSQFYMGDYLYESPGTFGTSGNQETLNYFGLYGDKKLEFLRGVDMPSAAKTPEGSKGLQGLFSKREPEVTSMILEGVLDSVFDLIIDEYGHHLFYRLIEYCNDYQIGKIVLKIISDNRSLINASFNSNGSKSIQRLIKVLKKSPFATGLTTALATGFYLLMIHNTGRHVILQCLIHLSSEQNEVLYEAAIQHFIDLATHAVGCLSLKSCISSISGPHRDRLLHNISEHSVFLSQDPSGNYVMQFVLDLHNPVITGNICRQLRGHYTRLSLQQSGSHVVEKCLDSAGMIYVIEELVTTKKLLQVAHNQFGNYVIQKALKITKCADIVLHQCLEKALEPLLPSLHSHLYGKNVYNLIKGVRPVHKKKNVPERSRTY</sequence>
<dbReference type="PANTHER" id="PTHR12537">
    <property type="entry name" value="RNA BINDING PROTEIN PUMILIO-RELATED"/>
    <property type="match status" value="1"/>
</dbReference>
<feature type="domain" description="PUM-HD" evidence="5">
    <location>
        <begin position="196"/>
        <end position="538"/>
    </location>
</feature>
<dbReference type="PANTHER" id="PTHR12537:SF137">
    <property type="entry name" value="PUMILIO HOMOLOG 16-RELATED"/>
    <property type="match status" value="1"/>
</dbReference>
<dbReference type="Proteomes" id="UP001415857">
    <property type="component" value="Unassembled WGS sequence"/>
</dbReference>
<dbReference type="GO" id="GO:0003729">
    <property type="term" value="F:mRNA binding"/>
    <property type="evidence" value="ECO:0007669"/>
    <property type="project" value="TreeGrafter"/>
</dbReference>
<proteinExistence type="predicted"/>
<dbReference type="GO" id="GO:0005737">
    <property type="term" value="C:cytoplasm"/>
    <property type="evidence" value="ECO:0007669"/>
    <property type="project" value="TreeGrafter"/>
</dbReference>
<evidence type="ECO:0000256" key="3">
    <source>
        <dbReference type="ARBA" id="ARBA00022884"/>
    </source>
</evidence>
<dbReference type="Pfam" id="PF00806">
    <property type="entry name" value="PUF"/>
    <property type="match status" value="6"/>
</dbReference>
<dbReference type="EMBL" id="JBBPBK010000016">
    <property type="protein sequence ID" value="KAK9267077.1"/>
    <property type="molecule type" value="Genomic_DNA"/>
</dbReference>
<feature type="repeat" description="Pumilio" evidence="4">
    <location>
        <begin position="255"/>
        <end position="291"/>
    </location>
</feature>
<keyword evidence="2" id="KW-0810">Translation regulation</keyword>
<dbReference type="InterPro" id="IPR016024">
    <property type="entry name" value="ARM-type_fold"/>
</dbReference>